<keyword evidence="3" id="KW-1185">Reference proteome</keyword>
<evidence type="ECO:0000256" key="1">
    <source>
        <dbReference type="SAM" id="SignalP"/>
    </source>
</evidence>
<dbReference type="AlphaFoldDB" id="A0AAD5TTY9"/>
<reference evidence="2" key="1">
    <citation type="submission" date="2020-05" db="EMBL/GenBank/DDBJ databases">
        <title>Phylogenomic resolution of chytrid fungi.</title>
        <authorList>
            <person name="Stajich J.E."/>
            <person name="Amses K."/>
            <person name="Simmons R."/>
            <person name="Seto K."/>
            <person name="Myers J."/>
            <person name="Bonds A."/>
            <person name="Quandt C.A."/>
            <person name="Barry K."/>
            <person name="Liu P."/>
            <person name="Grigoriev I."/>
            <person name="Longcore J.E."/>
            <person name="James T.Y."/>
        </authorList>
    </citation>
    <scope>NUCLEOTIDE SEQUENCE</scope>
    <source>
        <strain evidence="2">JEL0379</strain>
    </source>
</reference>
<proteinExistence type="predicted"/>
<comment type="caution">
    <text evidence="2">The sequence shown here is derived from an EMBL/GenBank/DDBJ whole genome shotgun (WGS) entry which is preliminary data.</text>
</comment>
<dbReference type="Proteomes" id="UP001212152">
    <property type="component" value="Unassembled WGS sequence"/>
</dbReference>
<sequence length="194" mass="20697">MKVALVLSAVLALASAPAAVIAATGFSAEKEFGLVSFKNRFHAPLNHGDNIQLECGPLKSGSSDVMFRSFGNGVPIDLKSSTAGIVNIHRTATELCLTTNSTEPCIVRSILAYNETWAAQFSEFPHGSPVFESCFDKGVIALTKGTKTCLNLRVAKLCGCKSPASFGENLCISAWQCDEYDGDNEQDATLQTQL</sequence>
<organism evidence="2 3">
    <name type="scientific">Geranomyces variabilis</name>
    <dbReference type="NCBI Taxonomy" id="109894"/>
    <lineage>
        <taxon>Eukaryota</taxon>
        <taxon>Fungi</taxon>
        <taxon>Fungi incertae sedis</taxon>
        <taxon>Chytridiomycota</taxon>
        <taxon>Chytridiomycota incertae sedis</taxon>
        <taxon>Chytridiomycetes</taxon>
        <taxon>Spizellomycetales</taxon>
        <taxon>Powellomycetaceae</taxon>
        <taxon>Geranomyces</taxon>
    </lineage>
</organism>
<feature type="signal peptide" evidence="1">
    <location>
        <begin position="1"/>
        <end position="22"/>
    </location>
</feature>
<keyword evidence="1" id="KW-0732">Signal</keyword>
<gene>
    <name evidence="2" type="ORF">HDU87_002743</name>
</gene>
<name>A0AAD5TTY9_9FUNG</name>
<feature type="chain" id="PRO_5042064930" evidence="1">
    <location>
        <begin position="23"/>
        <end position="194"/>
    </location>
</feature>
<dbReference type="EMBL" id="JADGJQ010000002">
    <property type="protein sequence ID" value="KAJ3185176.1"/>
    <property type="molecule type" value="Genomic_DNA"/>
</dbReference>
<evidence type="ECO:0000313" key="3">
    <source>
        <dbReference type="Proteomes" id="UP001212152"/>
    </source>
</evidence>
<evidence type="ECO:0000313" key="2">
    <source>
        <dbReference type="EMBL" id="KAJ3185176.1"/>
    </source>
</evidence>
<accession>A0AAD5TTY9</accession>
<protein>
    <submittedName>
        <fullName evidence="2">Uncharacterized protein</fullName>
    </submittedName>
</protein>